<evidence type="ECO:0000313" key="2">
    <source>
        <dbReference type="EMBL" id="MFB9110213.1"/>
    </source>
</evidence>
<protein>
    <recommendedName>
        <fullName evidence="4">HEAT repeat domain-containing protein</fullName>
    </recommendedName>
</protein>
<dbReference type="RefSeq" id="WP_278008936.1">
    <property type="nucleotide sequence ID" value="NZ_CP121112.1"/>
</dbReference>
<evidence type="ECO:0000256" key="1">
    <source>
        <dbReference type="SAM" id="Phobius"/>
    </source>
</evidence>
<sequence>MMNIWELYKNSHWVEPFLMGSICLFVGLSAVLYLLIIESRNRKIKQEKLRNDYEQVIVELMYSVVFMDTPFSLVKEDPNYVLFLKNKYFRAVLAESVINLHKNYDGVYALKLEQFYKESELINTSFRKLKSHKWEVKCKGITELAEMNITEAFDTIISISKSKNKTLKITAINAAIKLEGIKGIIHLTGHPYPVDDWTQLNIINAFKKHDIGDVQGVEYLLESKNTTVVALGLKIIKELKLTQKLHHVEQLTQKAPSTLIQYEAQSVLQALTVNLANE</sequence>
<dbReference type="Proteomes" id="UP001589562">
    <property type="component" value="Unassembled WGS sequence"/>
</dbReference>
<accession>A0ABV5HE82</accession>
<gene>
    <name evidence="2" type="ORF">ACFFVK_16625</name>
</gene>
<organism evidence="2 3">
    <name type="scientific">Flavobacterium gyeonganense</name>
    <dbReference type="NCBI Taxonomy" id="1310418"/>
    <lineage>
        <taxon>Bacteria</taxon>
        <taxon>Pseudomonadati</taxon>
        <taxon>Bacteroidota</taxon>
        <taxon>Flavobacteriia</taxon>
        <taxon>Flavobacteriales</taxon>
        <taxon>Flavobacteriaceae</taxon>
        <taxon>Flavobacterium</taxon>
    </lineage>
</organism>
<keyword evidence="1" id="KW-0812">Transmembrane</keyword>
<comment type="caution">
    <text evidence="2">The sequence shown here is derived from an EMBL/GenBank/DDBJ whole genome shotgun (WGS) entry which is preliminary data.</text>
</comment>
<reference evidence="2 3" key="1">
    <citation type="submission" date="2024-09" db="EMBL/GenBank/DDBJ databases">
        <authorList>
            <person name="Sun Q."/>
            <person name="Mori K."/>
        </authorList>
    </citation>
    <scope>NUCLEOTIDE SEQUENCE [LARGE SCALE GENOMIC DNA]</scope>
    <source>
        <strain evidence="2 3">CECT 8365</strain>
    </source>
</reference>
<name>A0ABV5HE82_9FLAO</name>
<keyword evidence="1" id="KW-1133">Transmembrane helix</keyword>
<dbReference type="EMBL" id="JBHMFE010000022">
    <property type="protein sequence ID" value="MFB9110213.1"/>
    <property type="molecule type" value="Genomic_DNA"/>
</dbReference>
<keyword evidence="3" id="KW-1185">Reference proteome</keyword>
<feature type="transmembrane region" description="Helical" evidence="1">
    <location>
        <begin position="17"/>
        <end position="36"/>
    </location>
</feature>
<evidence type="ECO:0000313" key="3">
    <source>
        <dbReference type="Proteomes" id="UP001589562"/>
    </source>
</evidence>
<proteinExistence type="predicted"/>
<evidence type="ECO:0008006" key="4">
    <source>
        <dbReference type="Google" id="ProtNLM"/>
    </source>
</evidence>
<keyword evidence="1" id="KW-0472">Membrane</keyword>